<sequence>MTPRVKLALVTCSTRNRRLNPYITSYVQQVMAPLCNSVKLEAIDLASQALPIFDETVIPAQLPEGDPTPHYAKEHTRVWSAVARNYDGFVFVTPQYNWSVPAGLKNALDYLYHEWKDKPAGIVSYGGRGGGKAAGHLRDILTGLRMRTVAMAPALTISSSMMVTCEELGAVGEDEKRRWRETGAEEQLEIMAREMMQKLSME</sequence>
<reference evidence="2 3" key="1">
    <citation type="journal article" date="2015" name="BMC Genomics">
        <title>Gene expression during zombie ant biting behavior reflects the complexity underlying fungal parasitic behavioral manipulation.</title>
        <authorList>
            <person name="de Bekker C."/>
            <person name="Ohm R.A."/>
            <person name="Loreto R.G."/>
            <person name="Sebastian A."/>
            <person name="Albert I."/>
            <person name="Merrow M."/>
            <person name="Brachmann A."/>
            <person name="Hughes D.P."/>
        </authorList>
    </citation>
    <scope>NUCLEOTIDE SEQUENCE [LARGE SCALE GENOMIC DNA]</scope>
    <source>
        <strain evidence="2 3">SC16a</strain>
    </source>
</reference>
<dbReference type="GO" id="GO:0016491">
    <property type="term" value="F:oxidoreductase activity"/>
    <property type="evidence" value="ECO:0007669"/>
    <property type="project" value="InterPro"/>
</dbReference>
<name>A0A2A9P7V9_OPHUN</name>
<dbReference type="InterPro" id="IPR029039">
    <property type="entry name" value="Flavoprotein-like_sf"/>
</dbReference>
<dbReference type="SUPFAM" id="SSF52218">
    <property type="entry name" value="Flavoproteins"/>
    <property type="match status" value="1"/>
</dbReference>
<dbReference type="Pfam" id="PF03358">
    <property type="entry name" value="FMN_red"/>
    <property type="match status" value="1"/>
</dbReference>
<dbReference type="Proteomes" id="UP000037136">
    <property type="component" value="Unassembled WGS sequence"/>
</dbReference>
<gene>
    <name evidence="2" type="ORF">XA68_15556</name>
</gene>
<reference evidence="2 3" key="2">
    <citation type="journal article" date="2017" name="Sci. Rep.">
        <title>Ant-infecting Ophiocordyceps genomes reveal a high diversity of potential behavioral manipulation genes and a possible major role for enterotoxins.</title>
        <authorList>
            <person name="de Bekker C."/>
            <person name="Ohm R.A."/>
            <person name="Evans H.C."/>
            <person name="Brachmann A."/>
            <person name="Hughes D.P."/>
        </authorList>
    </citation>
    <scope>NUCLEOTIDE SEQUENCE [LARGE SCALE GENOMIC DNA]</scope>
    <source>
        <strain evidence="2 3">SC16a</strain>
    </source>
</reference>
<dbReference type="GO" id="GO:0010181">
    <property type="term" value="F:FMN binding"/>
    <property type="evidence" value="ECO:0007669"/>
    <property type="project" value="TreeGrafter"/>
</dbReference>
<evidence type="ECO:0000313" key="3">
    <source>
        <dbReference type="Proteomes" id="UP000037136"/>
    </source>
</evidence>
<dbReference type="EMBL" id="LAZP02000460">
    <property type="protein sequence ID" value="PFH57081.1"/>
    <property type="molecule type" value="Genomic_DNA"/>
</dbReference>
<evidence type="ECO:0000259" key="1">
    <source>
        <dbReference type="Pfam" id="PF03358"/>
    </source>
</evidence>
<protein>
    <recommendedName>
        <fullName evidence="1">NADPH-dependent FMN reductase-like domain-containing protein</fullName>
    </recommendedName>
</protein>
<keyword evidence="3" id="KW-1185">Reference proteome</keyword>
<evidence type="ECO:0000313" key="2">
    <source>
        <dbReference type="EMBL" id="PFH57081.1"/>
    </source>
</evidence>
<feature type="domain" description="NADPH-dependent FMN reductase-like" evidence="1">
    <location>
        <begin position="6"/>
        <end position="150"/>
    </location>
</feature>
<comment type="caution">
    <text evidence="2">The sequence shown here is derived from an EMBL/GenBank/DDBJ whole genome shotgun (WGS) entry which is preliminary data.</text>
</comment>
<dbReference type="Gene3D" id="3.40.50.360">
    <property type="match status" value="1"/>
</dbReference>
<dbReference type="InterPro" id="IPR005025">
    <property type="entry name" value="FMN_Rdtase-like_dom"/>
</dbReference>
<proteinExistence type="predicted"/>
<dbReference type="InterPro" id="IPR050712">
    <property type="entry name" value="NAD(P)H-dep_reductase"/>
</dbReference>
<accession>A0A2A9P7V9</accession>
<organism evidence="2 3">
    <name type="scientific">Ophiocordyceps unilateralis</name>
    <name type="common">Zombie-ant fungus</name>
    <name type="synonym">Torrubia unilateralis</name>
    <dbReference type="NCBI Taxonomy" id="268505"/>
    <lineage>
        <taxon>Eukaryota</taxon>
        <taxon>Fungi</taxon>
        <taxon>Dikarya</taxon>
        <taxon>Ascomycota</taxon>
        <taxon>Pezizomycotina</taxon>
        <taxon>Sordariomycetes</taxon>
        <taxon>Hypocreomycetidae</taxon>
        <taxon>Hypocreales</taxon>
        <taxon>Ophiocordycipitaceae</taxon>
        <taxon>Ophiocordyceps</taxon>
    </lineage>
</organism>
<dbReference type="PANTHER" id="PTHR30543:SF21">
    <property type="entry name" value="NAD(P)H-DEPENDENT FMN REDUCTASE LOT6"/>
    <property type="match status" value="1"/>
</dbReference>
<dbReference type="PANTHER" id="PTHR30543">
    <property type="entry name" value="CHROMATE REDUCTASE"/>
    <property type="match status" value="1"/>
</dbReference>
<dbReference type="STRING" id="268505.A0A2A9P7V9"/>
<dbReference type="AlphaFoldDB" id="A0A2A9P7V9"/>
<dbReference type="GO" id="GO:0005829">
    <property type="term" value="C:cytosol"/>
    <property type="evidence" value="ECO:0007669"/>
    <property type="project" value="TreeGrafter"/>
</dbReference>
<dbReference type="OrthoDB" id="68575at2759"/>